<feature type="transmembrane region" description="Helical" evidence="9">
    <location>
        <begin position="83"/>
        <end position="110"/>
    </location>
</feature>
<feature type="transmembrane region" description="Helical" evidence="9">
    <location>
        <begin position="122"/>
        <end position="144"/>
    </location>
</feature>
<dbReference type="GO" id="GO:0005886">
    <property type="term" value="C:plasma membrane"/>
    <property type="evidence" value="ECO:0007669"/>
    <property type="project" value="UniProtKB-SubCell"/>
</dbReference>
<dbReference type="Pfam" id="PF13520">
    <property type="entry name" value="AA_permease_2"/>
    <property type="match status" value="1"/>
</dbReference>
<feature type="transmembrane region" description="Helical" evidence="9">
    <location>
        <begin position="277"/>
        <end position="296"/>
    </location>
</feature>
<feature type="transmembrane region" description="Helical" evidence="9">
    <location>
        <begin position="227"/>
        <end position="249"/>
    </location>
</feature>
<comment type="subcellular location">
    <subcellularLocation>
        <location evidence="1">Cell membrane</location>
        <topology evidence="1">Multi-pass membrane protein</topology>
    </subcellularLocation>
</comment>
<comment type="function">
    <text evidence="8">Major component of the acid-resistance (AR) system allowing enteric pathogens to survive the acidic environment in the stomach. Exchanges extracellular arginine for its intracellular decarboxylation product agmatine (Agm) thereby expelling intracellular protons. Probably undergoes several conformational states in order to translocate the substrate across the membrane; keeps the substrate accessible to only 1 side of the membrane at a time by opening and closing 3 membrane-internal gates.</text>
</comment>
<evidence type="ECO:0000256" key="4">
    <source>
        <dbReference type="ARBA" id="ARBA00022475"/>
    </source>
</evidence>
<feature type="transmembrane region" description="Helical" evidence="9">
    <location>
        <begin position="193"/>
        <end position="215"/>
    </location>
</feature>
<dbReference type="PANTHER" id="PTHR42770">
    <property type="entry name" value="AMINO ACID TRANSPORTER-RELATED"/>
    <property type="match status" value="1"/>
</dbReference>
<evidence type="ECO:0000256" key="8">
    <source>
        <dbReference type="ARBA" id="ARBA00045636"/>
    </source>
</evidence>
<feature type="transmembrane region" description="Helical" evidence="9">
    <location>
        <begin position="151"/>
        <end position="173"/>
    </location>
</feature>
<evidence type="ECO:0000313" key="10">
    <source>
        <dbReference type="EMBL" id="MYN05421.1"/>
    </source>
</evidence>
<dbReference type="InterPro" id="IPR050367">
    <property type="entry name" value="APC_superfamily"/>
</dbReference>
<keyword evidence="6 9" id="KW-1133">Transmembrane helix</keyword>
<evidence type="ECO:0000256" key="6">
    <source>
        <dbReference type="ARBA" id="ARBA00022989"/>
    </source>
</evidence>
<keyword evidence="4" id="KW-1003">Cell membrane</keyword>
<evidence type="ECO:0000256" key="5">
    <source>
        <dbReference type="ARBA" id="ARBA00022692"/>
    </source>
</evidence>
<comment type="caution">
    <text evidence="10">The sequence shown here is derived from an EMBL/GenBank/DDBJ whole genome shotgun (WGS) entry which is preliminary data.</text>
</comment>
<protein>
    <recommendedName>
        <fullName evidence="3">Arginine/agmatine antiporter</fullName>
    </recommendedName>
</protein>
<keyword evidence="5 9" id="KW-0812">Transmembrane</keyword>
<proteinExistence type="inferred from homology"/>
<reference evidence="10 11" key="1">
    <citation type="submission" date="2019-12" db="EMBL/GenBank/DDBJ databases">
        <title>Novel species isolated from a subtropical stream in China.</title>
        <authorList>
            <person name="Lu H."/>
        </authorList>
    </citation>
    <scope>NUCLEOTIDE SEQUENCE [LARGE SCALE GENOMIC DNA]</scope>
    <source>
        <strain evidence="10 11">DS3</strain>
    </source>
</reference>
<dbReference type="GO" id="GO:0022857">
    <property type="term" value="F:transmembrane transporter activity"/>
    <property type="evidence" value="ECO:0007669"/>
    <property type="project" value="InterPro"/>
</dbReference>
<evidence type="ECO:0000256" key="7">
    <source>
        <dbReference type="ARBA" id="ARBA00023136"/>
    </source>
</evidence>
<dbReference type="PIRSF" id="PIRSF006060">
    <property type="entry name" value="AA_transporter"/>
    <property type="match status" value="1"/>
</dbReference>
<feature type="transmembrane region" description="Helical" evidence="9">
    <location>
        <begin position="385"/>
        <end position="403"/>
    </location>
</feature>
<dbReference type="InterPro" id="IPR002293">
    <property type="entry name" value="AA/rel_permease1"/>
</dbReference>
<feature type="transmembrane region" description="Helical" evidence="9">
    <location>
        <begin position="349"/>
        <end position="373"/>
    </location>
</feature>
<keyword evidence="11" id="KW-1185">Reference proteome</keyword>
<gene>
    <name evidence="10" type="ORF">GTP41_25320</name>
</gene>
<dbReference type="AlphaFoldDB" id="A0A6N9HNV9"/>
<sequence>MHAGAKPLGFWMCTALIVGNMIGMGIFMLPAGLAPYGRNAFAGWAITVIGCLFIAHVFARLARAMPDEDGPYGYCRRAFGNGIAFFTMWCYWVSIWISNAALAIGIVGYLAALLPPLRANPALQPLAGMAIIWCFVLVSLRGALASGRVQLVSAALKLLPMGAIVLLGAWVLAGDSAAYAAHLADVPFSLDGTAAAGTIALFAMLGVECAALPATKVDQPERTIPRATIAGTLAAATVYVAVCAIPLLLLPARELAASDAPFVALFQRYWDAGSGQWLALAVIVSGLGALNGWTMLAGEVTASMAAHGIFPAHLKAANRHGAPTWSLLLMGVLASAMIGMNYTRSLAEGFTFLTMVVTAASMPLYLVGGAAVFKLAQRGVLARGKALTVSAAMSCVFSLWAFYGMGREAFWWGMALGALSLPVFWLARWRQQRRAAAGSTPTAAAPP</sequence>
<keyword evidence="7 9" id="KW-0472">Membrane</keyword>
<evidence type="ECO:0000256" key="2">
    <source>
        <dbReference type="ARBA" id="ARBA00008220"/>
    </source>
</evidence>
<feature type="transmembrane region" description="Helical" evidence="9">
    <location>
        <begin position="41"/>
        <end position="62"/>
    </location>
</feature>
<name>A0A6N9HNV9_9BURK</name>
<feature type="transmembrane region" description="Helical" evidence="9">
    <location>
        <begin position="409"/>
        <end position="427"/>
    </location>
</feature>
<accession>A0A6N9HNV9</accession>
<dbReference type="EMBL" id="WWCJ01000029">
    <property type="protein sequence ID" value="MYN05421.1"/>
    <property type="molecule type" value="Genomic_DNA"/>
</dbReference>
<evidence type="ECO:0000256" key="3">
    <source>
        <dbReference type="ARBA" id="ARBA00021069"/>
    </source>
</evidence>
<dbReference type="PANTHER" id="PTHR42770:SF18">
    <property type="entry name" value="ARGININE_AGMATINE ANTIPORTER"/>
    <property type="match status" value="1"/>
</dbReference>
<evidence type="ECO:0000313" key="11">
    <source>
        <dbReference type="Proteomes" id="UP000448575"/>
    </source>
</evidence>
<comment type="similarity">
    <text evidence="2">Belongs to the amino acid-polyamine-organocation (APC) superfamily. Basic amino acid/polyamine antiporter (APA) (TC 2.A.3.2) family.</text>
</comment>
<dbReference type="Gene3D" id="1.20.1740.10">
    <property type="entry name" value="Amino acid/polyamine transporter I"/>
    <property type="match status" value="1"/>
</dbReference>
<feature type="transmembrane region" description="Helical" evidence="9">
    <location>
        <begin position="7"/>
        <end position="29"/>
    </location>
</feature>
<evidence type="ECO:0000256" key="9">
    <source>
        <dbReference type="SAM" id="Phobius"/>
    </source>
</evidence>
<evidence type="ECO:0000256" key="1">
    <source>
        <dbReference type="ARBA" id="ARBA00004651"/>
    </source>
</evidence>
<feature type="transmembrane region" description="Helical" evidence="9">
    <location>
        <begin position="325"/>
        <end position="343"/>
    </location>
</feature>
<dbReference type="RefSeq" id="WP_161028368.1">
    <property type="nucleotide sequence ID" value="NZ_WWCJ01000029.1"/>
</dbReference>
<dbReference type="Proteomes" id="UP000448575">
    <property type="component" value="Unassembled WGS sequence"/>
</dbReference>
<organism evidence="10 11">
    <name type="scientific">Pseudoduganella guangdongensis</name>
    <dbReference type="NCBI Taxonomy" id="2692179"/>
    <lineage>
        <taxon>Bacteria</taxon>
        <taxon>Pseudomonadati</taxon>
        <taxon>Pseudomonadota</taxon>
        <taxon>Betaproteobacteria</taxon>
        <taxon>Burkholderiales</taxon>
        <taxon>Oxalobacteraceae</taxon>
        <taxon>Telluria group</taxon>
        <taxon>Pseudoduganella</taxon>
    </lineage>
</organism>